<feature type="domain" description="Radical SAM core" evidence="7">
    <location>
        <begin position="225"/>
        <end position="480"/>
    </location>
</feature>
<evidence type="ECO:0000256" key="3">
    <source>
        <dbReference type="ARBA" id="ARBA00022723"/>
    </source>
</evidence>
<keyword evidence="9" id="KW-1185">Reference proteome</keyword>
<dbReference type="InterPro" id="IPR058240">
    <property type="entry name" value="rSAM_sf"/>
</dbReference>
<evidence type="ECO:0000313" key="9">
    <source>
        <dbReference type="Proteomes" id="UP001494588"/>
    </source>
</evidence>
<dbReference type="SFLD" id="SFLDG01082">
    <property type="entry name" value="B12-binding_domain_containing"/>
    <property type="match status" value="1"/>
</dbReference>
<keyword evidence="4" id="KW-0408">Iron</keyword>
<dbReference type="PROSITE" id="PS51332">
    <property type="entry name" value="B12_BINDING"/>
    <property type="match status" value="1"/>
</dbReference>
<comment type="caution">
    <text evidence="8">The sequence shown here is derived from an EMBL/GenBank/DDBJ whole genome shotgun (WGS) entry which is preliminary data.</text>
</comment>
<accession>A0ABU9QST4</accession>
<sequence length="529" mass="59062">MNKARNIVFFVNPPNSNDLDTYDANEVAVSKGVQHTDWANFPHLGILSLTSYIDSLPGLDGRYIDGVIHPIDDILAAIHHQANRTLAVCLSAITANYASAIRIARSVKEIDSNIAIVVGNDHFTALSNEILMRHRELIDCGFIGNEVYSSLSEYLLDRKQSQATGIYPGSVHWESGRIVSDPTVREDVNRIINYDLIDRTLPHSTVYTENFKRRLGQRIFELTGRRVRKGVPVEIGRGCIKFSGDDACSFCSIQYGGMWKNELPAGHAWTAIHSAWEAGYDYLYVTADELPLTFARLMLDMAQSPPPWWQALPPDERPVLVGYARADGMEKDQVLKAMRDIGFRILFVGVDAGAARSLQALNKPLRNKDPAAAAQRMYDANLRALSNARKYGVAIKAGFVLGHLGMNEMLLEENVATYAEFLKAGRDVIISADIELLSPEPGSKDFHYLTHPDEADAMSERLGLDIGDSLLRQHIAAHYRHVDIFYREAAIDDYIRAFMPELSKERLSGARDRVRGECRQLGIVVGDDF</sequence>
<dbReference type="EMBL" id="JAZHGC010000096">
    <property type="protein sequence ID" value="MEM5292464.1"/>
    <property type="molecule type" value="Genomic_DNA"/>
</dbReference>
<keyword evidence="3" id="KW-0479">Metal-binding</keyword>
<feature type="domain" description="B12-binding" evidence="6">
    <location>
        <begin position="29"/>
        <end position="166"/>
    </location>
</feature>
<keyword evidence="5" id="KW-0411">Iron-sulfur</keyword>
<comment type="cofactor">
    <cofactor evidence="1">
        <name>[4Fe-4S] cluster</name>
        <dbReference type="ChEBI" id="CHEBI:49883"/>
    </cofactor>
</comment>
<dbReference type="SMART" id="SM00729">
    <property type="entry name" value="Elp3"/>
    <property type="match status" value="1"/>
</dbReference>
<evidence type="ECO:0000256" key="2">
    <source>
        <dbReference type="ARBA" id="ARBA00022691"/>
    </source>
</evidence>
<gene>
    <name evidence="8" type="ORF">V4C55_43250</name>
</gene>
<dbReference type="RefSeq" id="WP_201662557.1">
    <property type="nucleotide sequence ID" value="NZ_CAJHCS010000069.1"/>
</dbReference>
<dbReference type="PROSITE" id="PS51918">
    <property type="entry name" value="RADICAL_SAM"/>
    <property type="match status" value="1"/>
</dbReference>
<keyword evidence="2" id="KW-0949">S-adenosyl-L-methionine</keyword>
<evidence type="ECO:0000256" key="4">
    <source>
        <dbReference type="ARBA" id="ARBA00023004"/>
    </source>
</evidence>
<dbReference type="SUPFAM" id="SSF102114">
    <property type="entry name" value="Radical SAM enzymes"/>
    <property type="match status" value="1"/>
</dbReference>
<dbReference type="PANTHER" id="PTHR43409">
    <property type="entry name" value="ANAEROBIC MAGNESIUM-PROTOPORPHYRIN IX MONOMETHYL ESTER CYCLASE-RELATED"/>
    <property type="match status" value="1"/>
</dbReference>
<dbReference type="Proteomes" id="UP001494588">
    <property type="component" value="Unassembled WGS sequence"/>
</dbReference>
<dbReference type="Gene3D" id="3.40.50.280">
    <property type="entry name" value="Cobalamin-binding domain"/>
    <property type="match status" value="1"/>
</dbReference>
<evidence type="ECO:0000313" key="8">
    <source>
        <dbReference type="EMBL" id="MEM5292464.1"/>
    </source>
</evidence>
<dbReference type="InterPro" id="IPR007197">
    <property type="entry name" value="rSAM"/>
</dbReference>
<evidence type="ECO:0000259" key="7">
    <source>
        <dbReference type="PROSITE" id="PS51918"/>
    </source>
</evidence>
<dbReference type="InterPro" id="IPR006638">
    <property type="entry name" value="Elp3/MiaA/NifB-like_rSAM"/>
</dbReference>
<dbReference type="InterPro" id="IPR051198">
    <property type="entry name" value="BchE-like"/>
</dbReference>
<organism evidence="8 9">
    <name type="scientific">Paraburkholderia sabiae</name>
    <dbReference type="NCBI Taxonomy" id="273251"/>
    <lineage>
        <taxon>Bacteria</taxon>
        <taxon>Pseudomonadati</taxon>
        <taxon>Pseudomonadota</taxon>
        <taxon>Betaproteobacteria</taxon>
        <taxon>Burkholderiales</taxon>
        <taxon>Burkholderiaceae</taxon>
        <taxon>Paraburkholderia</taxon>
    </lineage>
</organism>
<dbReference type="InterPro" id="IPR006158">
    <property type="entry name" value="Cobalamin-bd"/>
</dbReference>
<dbReference type="Pfam" id="PF02310">
    <property type="entry name" value="B12-binding"/>
    <property type="match status" value="1"/>
</dbReference>
<dbReference type="SFLD" id="SFLDS00029">
    <property type="entry name" value="Radical_SAM"/>
    <property type="match status" value="1"/>
</dbReference>
<protein>
    <submittedName>
        <fullName evidence="8">Cobalamin-dependent protein</fullName>
    </submittedName>
</protein>
<proteinExistence type="predicted"/>
<evidence type="ECO:0000256" key="1">
    <source>
        <dbReference type="ARBA" id="ARBA00001966"/>
    </source>
</evidence>
<reference evidence="8 9" key="1">
    <citation type="submission" date="2024-01" db="EMBL/GenBank/DDBJ databases">
        <title>The diversity of rhizobia nodulating Mimosa spp. in eleven states of Brazil covering several biomes is determined by host plant, location, and edaphic factors.</title>
        <authorList>
            <person name="Rouws L."/>
            <person name="Barauna A."/>
            <person name="Beukes C."/>
            <person name="De Faria S.M."/>
            <person name="Gross E."/>
            <person name="Dos Reis Junior F.B."/>
            <person name="Simon M."/>
            <person name="Maluk M."/>
            <person name="Odee D.W."/>
            <person name="Kenicer G."/>
            <person name="Young J.P.W."/>
            <person name="Reis V.M."/>
            <person name="Zilli J."/>
            <person name="James E.K."/>
        </authorList>
    </citation>
    <scope>NUCLEOTIDE SEQUENCE [LARGE SCALE GENOMIC DNA]</scope>
    <source>
        <strain evidence="8 9">JPY77</strain>
    </source>
</reference>
<evidence type="ECO:0000259" key="6">
    <source>
        <dbReference type="PROSITE" id="PS51332"/>
    </source>
</evidence>
<name>A0ABU9QST4_9BURK</name>
<evidence type="ECO:0000256" key="5">
    <source>
        <dbReference type="ARBA" id="ARBA00023014"/>
    </source>
</evidence>